<dbReference type="Pfam" id="PF24595">
    <property type="entry name" value="DUF7619"/>
    <property type="match status" value="1"/>
</dbReference>
<dbReference type="InterPro" id="IPR028994">
    <property type="entry name" value="Integrin_alpha_N"/>
</dbReference>
<feature type="domain" description="DUF7619" evidence="3">
    <location>
        <begin position="953"/>
        <end position="1086"/>
    </location>
</feature>
<proteinExistence type="predicted"/>
<evidence type="ECO:0000313" key="4">
    <source>
        <dbReference type="EMBL" id="PVW14567.1"/>
    </source>
</evidence>
<sequence length="1174" mass="129527">MKLRILLFISLIFFIKLNAQIGFEDYTIIDESHAVWGIKSIYVIDLDGDGDLDLIFGSSNVGINKIGWYENLGEGQFSDLKIIDNEAEDITDVYADDIDGDGDIDVLSASQGDNKIRWYENSNGEGEFGTENIINIDASEVQSIHASDMDGDGDLDVISASSYHNISWYENLDGEGNFSSEKVIHSIPSNSVYSGDIDGDGDMDVVSTSYQTISWYENLDNHGNFGSEQVINENLEGFAIEIYLTDINNDGNLDVVSASKSDRTIAWYENINGLGDFGDQQIISTSQFDTESVHTNDIDGDGDMDVISSSSSNFSRIYWHENVDGLGNFSTSDEIDTNNSGPQLVFTGDIDNDDDIDIVSAAVEGNDIIWLPNTDGLGSFSTRKNIHLYTRDPKGIEANDLDADGDIDIVVVSSYDDKVSWFESIDGEGSFSSQYIISNEIDAPIQVQSVDIDNDSDLDLVVSSERGKIYWIENIDGQANFGSVNYISNFSESFDIADIDGDGDIDLLTSDPIGRIWWIENLDGLGSFGERQDIPGNGLGGVHSADIDSDGDIDFIASGRNNSNGFVYWYENLDGQGNFDTEKIIATENNSFSSNFPADIDGDGDIDVIVGNYEIAWYENLDGLGNFGPKNYVSSALTGPFPIIAKDLDNDGDIDIVSASFIDNEIAWFENTNGLGEFQYQYPPISNNVDQVDFVSAADINNDGRIDLLSASRGDDKVAWYENLGSLGNSIHGYVRLDSDLNGCDNKDLPVSNALIITNNGTEDFATFTNSNGNYNINVNEGVFTTSISSSLPNYFISNPLVHTSSFVGLGSSDIADFCVEPDQTINDLTISLYSLDGARPGFSSHYQITYQNKGTTIMSGNIEIEFDSPSLEFLNSSIPISSQTANSLTFNYSNIEPFEIKTFDIEFSVNTPPVVEIGDILFFSATINPLNNDINEANNFFSYNQTVIDSFDPNDIQVLEGEEIYLEEADDYLHYIIRFQNTGTASAINVRVKNDLDPNLDWNTMQLENVSHANRVEIVDGNHVEFIFDNINLPDENTNEPESHGYIQYKIKPKSTVDVGDSILNQADIYFDFNPPITTNTVSTTIIENLSVSDNSMESVSVYPVPSTGSVYVNSHTKIVKLQIYNELGQLVMEKENNQGVKEIEIHKLTSGVYTIKLIDESYNKTIKKLIKK</sequence>
<gene>
    <name evidence="4" type="ORF">DDV96_08535</name>
</gene>
<dbReference type="Pfam" id="PF18962">
    <property type="entry name" value="Por_Secre_tail"/>
    <property type="match status" value="1"/>
</dbReference>
<name>A0A2U0I0E1_9FLAO</name>
<dbReference type="SUPFAM" id="SSF69318">
    <property type="entry name" value="Integrin alpha N-terminal domain"/>
    <property type="match status" value="2"/>
</dbReference>
<dbReference type="OrthoDB" id="1110367at2"/>
<dbReference type="InterPro" id="IPR055353">
    <property type="entry name" value="DUF7619"/>
</dbReference>
<dbReference type="EMBL" id="QEHR01000005">
    <property type="protein sequence ID" value="PVW14567.1"/>
    <property type="molecule type" value="Genomic_DNA"/>
</dbReference>
<dbReference type="InterPro" id="IPR013517">
    <property type="entry name" value="FG-GAP"/>
</dbReference>
<accession>A0A2U0I0E1</accession>
<dbReference type="RefSeq" id="WP_116694339.1">
    <property type="nucleotide sequence ID" value="NZ_QEHR01000005.1"/>
</dbReference>
<dbReference type="Proteomes" id="UP000245962">
    <property type="component" value="Unassembled WGS sequence"/>
</dbReference>
<dbReference type="AlphaFoldDB" id="A0A2U0I0E1"/>
<dbReference type="InterPro" id="IPR026444">
    <property type="entry name" value="Secre_tail"/>
</dbReference>
<organism evidence="4 5">
    <name type="scientific">Marixanthomonas spongiae</name>
    <dbReference type="NCBI Taxonomy" id="2174845"/>
    <lineage>
        <taxon>Bacteria</taxon>
        <taxon>Pseudomonadati</taxon>
        <taxon>Bacteroidota</taxon>
        <taxon>Flavobacteriia</taxon>
        <taxon>Flavobacteriales</taxon>
        <taxon>Flavobacteriaceae</taxon>
        <taxon>Marixanthomonas</taxon>
    </lineage>
</organism>
<keyword evidence="1" id="KW-0732">Signal</keyword>
<evidence type="ECO:0000259" key="2">
    <source>
        <dbReference type="Pfam" id="PF18962"/>
    </source>
</evidence>
<evidence type="ECO:0000259" key="3">
    <source>
        <dbReference type="Pfam" id="PF24595"/>
    </source>
</evidence>
<evidence type="ECO:0000313" key="5">
    <source>
        <dbReference type="Proteomes" id="UP000245962"/>
    </source>
</evidence>
<comment type="caution">
    <text evidence="4">The sequence shown here is derived from an EMBL/GenBank/DDBJ whole genome shotgun (WGS) entry which is preliminary data.</text>
</comment>
<protein>
    <submittedName>
        <fullName evidence="4">Uncharacterized protein</fullName>
    </submittedName>
</protein>
<dbReference type="Gene3D" id="2.130.10.130">
    <property type="entry name" value="Integrin alpha, N-terminal"/>
    <property type="match status" value="1"/>
</dbReference>
<dbReference type="PANTHER" id="PTHR44103:SF1">
    <property type="entry name" value="PROPROTEIN CONVERTASE P"/>
    <property type="match status" value="1"/>
</dbReference>
<reference evidence="4 5" key="1">
    <citation type="submission" date="2018-04" db="EMBL/GenBank/DDBJ databases">
        <title>Marixanthomonas spongiae HN-E44 sp. nov., isolated from a marine sponge.</title>
        <authorList>
            <person name="Luo L."/>
            <person name="Zhuang L."/>
        </authorList>
    </citation>
    <scope>NUCLEOTIDE SEQUENCE [LARGE SCALE GENOMIC DNA]</scope>
    <source>
        <strain evidence="4 5">HN-E44</strain>
    </source>
</reference>
<dbReference type="NCBIfam" id="TIGR04183">
    <property type="entry name" value="Por_Secre_tail"/>
    <property type="match status" value="1"/>
</dbReference>
<keyword evidence="5" id="KW-1185">Reference proteome</keyword>
<dbReference type="Pfam" id="PF13517">
    <property type="entry name" value="FG-GAP_3"/>
    <property type="match status" value="6"/>
</dbReference>
<feature type="domain" description="Secretion system C-terminal sorting" evidence="2">
    <location>
        <begin position="1103"/>
        <end position="1172"/>
    </location>
</feature>
<dbReference type="PANTHER" id="PTHR44103">
    <property type="entry name" value="PROPROTEIN CONVERTASE P"/>
    <property type="match status" value="1"/>
</dbReference>
<evidence type="ECO:0000256" key="1">
    <source>
        <dbReference type="ARBA" id="ARBA00022729"/>
    </source>
</evidence>